<keyword evidence="2" id="KW-1185">Reference proteome</keyword>
<gene>
    <name evidence="1" type="ORF">QAD02_008357</name>
</gene>
<dbReference type="EMBL" id="CM056744">
    <property type="protein sequence ID" value="KAJ8666695.1"/>
    <property type="molecule type" value="Genomic_DNA"/>
</dbReference>
<dbReference type="Proteomes" id="UP001239111">
    <property type="component" value="Chromosome 4"/>
</dbReference>
<organism evidence="1 2">
    <name type="scientific">Eretmocerus hayati</name>
    <dbReference type="NCBI Taxonomy" id="131215"/>
    <lineage>
        <taxon>Eukaryota</taxon>
        <taxon>Metazoa</taxon>
        <taxon>Ecdysozoa</taxon>
        <taxon>Arthropoda</taxon>
        <taxon>Hexapoda</taxon>
        <taxon>Insecta</taxon>
        <taxon>Pterygota</taxon>
        <taxon>Neoptera</taxon>
        <taxon>Endopterygota</taxon>
        <taxon>Hymenoptera</taxon>
        <taxon>Apocrita</taxon>
        <taxon>Proctotrupomorpha</taxon>
        <taxon>Chalcidoidea</taxon>
        <taxon>Aphelinidae</taxon>
        <taxon>Aphelininae</taxon>
        <taxon>Eretmocerus</taxon>
    </lineage>
</organism>
<reference evidence="1" key="1">
    <citation type="submission" date="2023-04" db="EMBL/GenBank/DDBJ databases">
        <title>A chromosome-level genome assembly of the parasitoid wasp Eretmocerus hayati.</title>
        <authorList>
            <person name="Zhong Y."/>
            <person name="Liu S."/>
            <person name="Liu Y."/>
        </authorList>
    </citation>
    <scope>NUCLEOTIDE SEQUENCE</scope>
    <source>
        <strain evidence="1">ZJU_SS_LIU_2023</strain>
    </source>
</reference>
<protein>
    <submittedName>
        <fullName evidence="1">Uncharacterized protein</fullName>
    </submittedName>
</protein>
<proteinExistence type="predicted"/>
<name>A0ACC2N682_9HYME</name>
<evidence type="ECO:0000313" key="1">
    <source>
        <dbReference type="EMBL" id="KAJ8666695.1"/>
    </source>
</evidence>
<accession>A0ACC2N682</accession>
<evidence type="ECO:0000313" key="2">
    <source>
        <dbReference type="Proteomes" id="UP001239111"/>
    </source>
</evidence>
<comment type="caution">
    <text evidence="1">The sequence shown here is derived from an EMBL/GenBank/DDBJ whole genome shotgun (WGS) entry which is preliminary data.</text>
</comment>
<sequence>MSELSSKIARNTSCALTLSQSGTKTGMAVKSLALVYIHPGTKTDMPGTAFAPIYGDTGYPELGRNNDPWLLGDLFPKRIAYERGDNYADADFTAAQSGVFLIFTPSGHELSLMLCMMLRMLAELCYRPSRNRRGNT</sequence>